<dbReference type="InterPro" id="IPR002591">
    <property type="entry name" value="Phosphodiest/P_Trfase"/>
</dbReference>
<organism evidence="1">
    <name type="scientific">hydrothermal vent metagenome</name>
    <dbReference type="NCBI Taxonomy" id="652676"/>
    <lineage>
        <taxon>unclassified sequences</taxon>
        <taxon>metagenomes</taxon>
        <taxon>ecological metagenomes</taxon>
    </lineage>
</organism>
<proteinExistence type="predicted"/>
<dbReference type="SUPFAM" id="SSF53649">
    <property type="entry name" value="Alkaline phosphatase-like"/>
    <property type="match status" value="1"/>
</dbReference>
<dbReference type="InterPro" id="IPR017850">
    <property type="entry name" value="Alkaline_phosphatase_core_sf"/>
</dbReference>
<accession>A0A3B1D7K4</accession>
<gene>
    <name evidence="1" type="ORF">MNBD_NITROSPIRAE03-1244</name>
</gene>
<protein>
    <submittedName>
        <fullName evidence="1">Uncharacterized protein</fullName>
    </submittedName>
</protein>
<sequence>MNQGETAVMLGRLFKKKSKKVVVLGLDGVPCSLLNRFADEGIMPNMARLRQEGTLCSMTASIPEVSSTSWSTFMTGVNPGRHGIYGFMEVDKNSYSWRFPNFNDLKSRTIWDIAGDNGKRSIIVNIPSTYPARPLNGMLVSGFVALDLRNASYPDAMYRYLSRTGYRLDVDAAKAVKSMDEFTNDIIQTFRKRVEVINHLYDSEEWDLFIAAITETDRLHHYLWAALDDTSHPQHEFFISFYQELDRFIGAFYEKIDSEAPFIMLSDHGFTTIKKEVYLNVYLKDKGYLSFNKKEPESFEALDSDSKAFVLDPSRVYIHLKDKFARGCVEKNGYEDLRNAIREDLLLLKMDGESVIKDVFFKEDIYNGECFPEAPDLIVLPTEGYDLKGSIRKNELIGMGGPFTGGHTRGNATFYINRPSGCDSPDIVDAGVTVLKLLDINTDGLDGKPLI</sequence>
<dbReference type="Pfam" id="PF01663">
    <property type="entry name" value="Phosphodiest"/>
    <property type="match status" value="1"/>
</dbReference>
<name>A0A3B1D7K4_9ZZZZ</name>
<dbReference type="AlphaFoldDB" id="A0A3B1D7K4"/>
<dbReference type="EMBL" id="UOGI01000129">
    <property type="protein sequence ID" value="VAX32114.1"/>
    <property type="molecule type" value="Genomic_DNA"/>
</dbReference>
<dbReference type="Gene3D" id="3.40.720.10">
    <property type="entry name" value="Alkaline Phosphatase, subunit A"/>
    <property type="match status" value="1"/>
</dbReference>
<evidence type="ECO:0000313" key="1">
    <source>
        <dbReference type="EMBL" id="VAX32114.1"/>
    </source>
</evidence>
<dbReference type="PANTHER" id="PTHR10151">
    <property type="entry name" value="ECTONUCLEOTIDE PYROPHOSPHATASE/PHOSPHODIESTERASE"/>
    <property type="match status" value="1"/>
</dbReference>
<reference evidence="1" key="1">
    <citation type="submission" date="2018-06" db="EMBL/GenBank/DDBJ databases">
        <authorList>
            <person name="Zhirakovskaya E."/>
        </authorList>
    </citation>
    <scope>NUCLEOTIDE SEQUENCE</scope>
</reference>
<dbReference type="PANTHER" id="PTHR10151:SF120">
    <property type="entry name" value="BIS(5'-ADENOSYL)-TRIPHOSPHATASE"/>
    <property type="match status" value="1"/>
</dbReference>
<dbReference type="GO" id="GO:0016787">
    <property type="term" value="F:hydrolase activity"/>
    <property type="evidence" value="ECO:0007669"/>
    <property type="project" value="UniProtKB-ARBA"/>
</dbReference>